<feature type="signal peptide" evidence="1">
    <location>
        <begin position="1"/>
        <end position="29"/>
    </location>
</feature>
<feature type="chain" id="PRO_5009354823" description="LPS-assembly protein LptD" evidence="1">
    <location>
        <begin position="30"/>
        <end position="719"/>
    </location>
</feature>
<dbReference type="Gene3D" id="2.60.450.10">
    <property type="entry name" value="Lipopolysaccharide (LPS) transport protein A like domain"/>
    <property type="match status" value="1"/>
</dbReference>
<dbReference type="GO" id="GO:0015920">
    <property type="term" value="P:lipopolysaccharide transport"/>
    <property type="evidence" value="ECO:0007669"/>
    <property type="project" value="InterPro"/>
</dbReference>
<evidence type="ECO:0000256" key="1">
    <source>
        <dbReference type="HAMAP-Rule" id="MF_01411"/>
    </source>
</evidence>
<feature type="domain" description="LptD C-terminal" evidence="2">
    <location>
        <begin position="285"/>
        <end position="646"/>
    </location>
</feature>
<evidence type="ECO:0000259" key="2">
    <source>
        <dbReference type="Pfam" id="PF04453"/>
    </source>
</evidence>
<comment type="caution">
    <text evidence="1">Lacks conserved residue(s) required for the propagation of feature annotation.</text>
</comment>
<dbReference type="GO" id="GO:0009279">
    <property type="term" value="C:cell outer membrane"/>
    <property type="evidence" value="ECO:0007669"/>
    <property type="project" value="UniProtKB-SubCell"/>
</dbReference>
<dbReference type="Pfam" id="PF04453">
    <property type="entry name" value="LptD"/>
    <property type="match status" value="1"/>
</dbReference>
<comment type="subcellular location">
    <subcellularLocation>
        <location evidence="1">Cell outer membrane</location>
    </subcellularLocation>
</comment>
<dbReference type="GO" id="GO:1990351">
    <property type="term" value="C:transporter complex"/>
    <property type="evidence" value="ECO:0007669"/>
    <property type="project" value="TreeGrafter"/>
</dbReference>
<evidence type="ECO:0000313" key="4">
    <source>
        <dbReference type="Proteomes" id="UP000095347"/>
    </source>
</evidence>
<name>A0A1E5Q9Y7_9PROT</name>
<dbReference type="PANTHER" id="PTHR30189">
    <property type="entry name" value="LPS-ASSEMBLY PROTEIN"/>
    <property type="match status" value="1"/>
</dbReference>
<dbReference type="PANTHER" id="PTHR30189:SF1">
    <property type="entry name" value="LPS-ASSEMBLY PROTEIN LPTD"/>
    <property type="match status" value="1"/>
</dbReference>
<dbReference type="STRING" id="28181.BEN30_06300"/>
<reference evidence="4" key="1">
    <citation type="submission" date="2016-07" db="EMBL/GenBank/DDBJ databases">
        <authorList>
            <person name="Florea S."/>
            <person name="Webb J.S."/>
            <person name="Jaromczyk J."/>
            <person name="Schardl C.L."/>
        </authorList>
    </citation>
    <scope>NUCLEOTIDE SEQUENCE [LARGE SCALE GENOMIC DNA]</scope>
    <source>
        <strain evidence="4">MV-1</strain>
    </source>
</reference>
<accession>A0A1E5Q9Y7</accession>
<comment type="subunit">
    <text evidence="1">Component of the lipopolysaccharide transport and assembly complex.</text>
</comment>
<dbReference type="InterPro" id="IPR050218">
    <property type="entry name" value="LptD"/>
</dbReference>
<sequence length="719" mass="79818" precursor="true">MTIKHTLLATALFAVAVLLGALASTPARAEQGQNEENPATFAADEMTHDKELSIITARGHVEVNHGERTLLADSISYNQITDAIKAYGNVALHQPSGDILFADTMEITGDLKNGMADDLLAVMADRSRFAAKKATLVNDETMTMDRAIYSACEPCKDNPTRPLLWQLKAIKIVHDRTKKIITYKDVWLEVMGVPVVYTPYLSYPDPTVKRKSGFLTPNWGASSSLGSIIQAPYFYVLDDSSDITITPLITSQEYGAIHGEYREKFTKGEITAETSGAFDASSRAYGHIKSEARFDVDRTWRWGADLNRSSSDTYMRRYGYGNESSLTSQAFLEGFRGNTYTSFSTMAFQGLSASDDSRTSPLVLPVAQFNYTGDPDKYGAYNALDLNFTKLTRELGTDSTRISVRPSWNISHIAPKGDIYKLRASMGLDFFNAQELPVPQSRGSTYDGSALRPTPELEFDWSWPLARRNGTVTEVLEPIGQVIVSPYGGNSFKMANEDSQDFDFSDANVFSANRFTGYDRVESGPRANFGAKWSVTGDGGGSTSVLVGQSYRLKDDSTFNSGSGLENNFSDYVGKIDFSPQEGLNLLYRTRIDKDTLDFRRHEVAVSGTTSSIDYNANYVFFERQEGSEFSGRKEINYAVGGDLTDTWRARFNGVRDLSENGGQRSTGLSLIYEDECLEFSTQFSRTFYQDRDLRPTDAIMFRVLFKTLGEFSSSVNPS</sequence>
<evidence type="ECO:0000313" key="3">
    <source>
        <dbReference type="EMBL" id="OEJ68532.1"/>
    </source>
</evidence>
<keyword evidence="1" id="KW-0732">Signal</keyword>
<keyword evidence="1" id="KW-0472">Membrane</keyword>
<dbReference type="AlphaFoldDB" id="A0A1E5Q9Y7"/>
<organism evidence="3 4">
    <name type="scientific">Magnetovibrio blakemorei</name>
    <dbReference type="NCBI Taxonomy" id="28181"/>
    <lineage>
        <taxon>Bacteria</taxon>
        <taxon>Pseudomonadati</taxon>
        <taxon>Pseudomonadota</taxon>
        <taxon>Alphaproteobacteria</taxon>
        <taxon>Rhodospirillales</taxon>
        <taxon>Magnetovibrionaceae</taxon>
        <taxon>Magnetovibrio</taxon>
    </lineage>
</organism>
<dbReference type="GO" id="GO:0043165">
    <property type="term" value="P:Gram-negative-bacterium-type cell outer membrane assembly"/>
    <property type="evidence" value="ECO:0007669"/>
    <property type="project" value="UniProtKB-UniRule"/>
</dbReference>
<dbReference type="InterPro" id="IPR007543">
    <property type="entry name" value="LptD_C"/>
</dbReference>
<comment type="caution">
    <text evidence="3">The sequence shown here is derived from an EMBL/GenBank/DDBJ whole genome shotgun (WGS) entry which is preliminary data.</text>
</comment>
<dbReference type="OrthoDB" id="9760225at2"/>
<proteinExistence type="inferred from homology"/>
<dbReference type="HAMAP" id="MF_01411">
    <property type="entry name" value="LPS_assembly_LptD"/>
    <property type="match status" value="1"/>
</dbReference>
<keyword evidence="1" id="KW-0998">Cell outer membrane</keyword>
<protein>
    <recommendedName>
        <fullName evidence="1">LPS-assembly protein LptD</fullName>
    </recommendedName>
</protein>
<gene>
    <name evidence="1" type="primary">lptD</name>
    <name evidence="3" type="ORF">BEN30_06300</name>
</gene>
<dbReference type="EMBL" id="MCGG01000013">
    <property type="protein sequence ID" value="OEJ68532.1"/>
    <property type="molecule type" value="Genomic_DNA"/>
</dbReference>
<comment type="function">
    <text evidence="1">Involved in the assembly of lipopolysaccharide (LPS) at the surface of the outer membrane.</text>
</comment>
<keyword evidence="4" id="KW-1185">Reference proteome</keyword>
<dbReference type="InterPro" id="IPR020889">
    <property type="entry name" value="LipoPS_assembly_LptD"/>
</dbReference>
<dbReference type="Proteomes" id="UP000095347">
    <property type="component" value="Unassembled WGS sequence"/>
</dbReference>
<dbReference type="RefSeq" id="WP_069957195.1">
    <property type="nucleotide sequence ID" value="NZ_MCGG01000013.1"/>
</dbReference>
<comment type="similarity">
    <text evidence="1">Belongs to the LptD family.</text>
</comment>